<dbReference type="AlphaFoldDB" id="A0A0D0MVQ0"/>
<sequence>MTSSLDGRRLLALSQWRQQRGEHALLRAQRQLQPLFQERRGFETQEAALLELLASHRANDCVLDHGQLLALLRTQAVIRRRIDLLRVELDRVDQQCGAVEQQVQTQRECLRSLQRKHLQLQGAVEQQRRRKRLAQIRQEEREQEDMTGMRR</sequence>
<comment type="caution">
    <text evidence="2">The sequence shown here is derived from an EMBL/GenBank/DDBJ whole genome shotgun (WGS) entry which is preliminary data.</text>
</comment>
<dbReference type="Proteomes" id="UP000032101">
    <property type="component" value="Unassembled WGS sequence"/>
</dbReference>
<gene>
    <name evidence="2" type="ORF">RL74_09700</name>
</gene>
<dbReference type="RefSeq" id="WP_042729598.1">
    <property type="nucleotide sequence ID" value="NZ_JXNZ01000066.1"/>
</dbReference>
<evidence type="ECO:0000313" key="2">
    <source>
        <dbReference type="EMBL" id="KIQ59630.1"/>
    </source>
</evidence>
<reference evidence="2 3" key="1">
    <citation type="submission" date="2015-01" db="EMBL/GenBank/DDBJ databases">
        <title>Draft Genome Sequence of the Biocontrol and Plant Growth-Promoting Rhizobacteria (PGPR) Pseudomonas fluorescens UM270.</title>
        <authorList>
            <person name="Hernandez-Salmeron J.E."/>
            <person name="Santoyo G."/>
            <person name="Moreno-Hagelsieb G."/>
            <person name="Hernandez-Leon R."/>
        </authorList>
    </citation>
    <scope>NUCLEOTIDE SEQUENCE [LARGE SCALE GENOMIC DNA]</scope>
    <source>
        <strain evidence="2 3">UM270</strain>
    </source>
</reference>
<protein>
    <submittedName>
        <fullName evidence="2">Type III secretion protein</fullName>
    </submittedName>
</protein>
<name>A0A0D0MVQ0_PSEFL</name>
<dbReference type="InterPro" id="IPR002954">
    <property type="entry name" value="Salm_SPAgM"/>
</dbReference>
<organism evidence="2 3">
    <name type="scientific">Pseudomonas fluorescens</name>
    <dbReference type="NCBI Taxonomy" id="294"/>
    <lineage>
        <taxon>Bacteria</taxon>
        <taxon>Pseudomonadati</taxon>
        <taxon>Pseudomonadota</taxon>
        <taxon>Gammaproteobacteria</taxon>
        <taxon>Pseudomonadales</taxon>
        <taxon>Pseudomonadaceae</taxon>
        <taxon>Pseudomonas</taxon>
    </lineage>
</organism>
<keyword evidence="1" id="KW-0175">Coiled coil</keyword>
<feature type="coiled-coil region" evidence="1">
    <location>
        <begin position="82"/>
        <end position="143"/>
    </location>
</feature>
<dbReference type="PATRIC" id="fig|294.124.peg.1999"/>
<dbReference type="EMBL" id="JXNZ01000066">
    <property type="protein sequence ID" value="KIQ59630.1"/>
    <property type="molecule type" value="Genomic_DNA"/>
</dbReference>
<evidence type="ECO:0000256" key="1">
    <source>
        <dbReference type="SAM" id="Coils"/>
    </source>
</evidence>
<proteinExistence type="predicted"/>
<dbReference type="OrthoDB" id="7032434at2"/>
<dbReference type="Pfam" id="PF02090">
    <property type="entry name" value="SPAM"/>
    <property type="match status" value="1"/>
</dbReference>
<accession>A0A0D0MVQ0</accession>
<evidence type="ECO:0000313" key="3">
    <source>
        <dbReference type="Proteomes" id="UP000032101"/>
    </source>
</evidence>